<feature type="compositionally biased region" description="Basic and acidic residues" evidence="5">
    <location>
        <begin position="23"/>
        <end position="37"/>
    </location>
</feature>
<keyword evidence="7" id="KW-0255">Endonuclease</keyword>
<dbReference type="PANTHER" id="PTHR41286:SF1">
    <property type="entry name" value="HNH NUCLEASE YAJD-RELATED"/>
    <property type="match status" value="1"/>
</dbReference>
<dbReference type="CDD" id="cd00085">
    <property type="entry name" value="HNHc"/>
    <property type="match status" value="1"/>
</dbReference>
<evidence type="ECO:0000259" key="6">
    <source>
        <dbReference type="SMART" id="SM00507"/>
    </source>
</evidence>
<dbReference type="OrthoDB" id="292052at2"/>
<proteinExistence type="inferred from homology"/>
<dbReference type="eggNOG" id="COG1403">
    <property type="taxonomic scope" value="Bacteria"/>
</dbReference>
<dbReference type="GO" id="GO:0003676">
    <property type="term" value="F:nucleic acid binding"/>
    <property type="evidence" value="ECO:0007669"/>
    <property type="project" value="InterPro"/>
</dbReference>
<comment type="similarity">
    <text evidence="3">Belongs to the HNH nuclease family.</text>
</comment>
<evidence type="ECO:0000313" key="7">
    <source>
        <dbReference type="EMBL" id="AGA28723.1"/>
    </source>
</evidence>
<name>L0DIT0_SINAD</name>
<dbReference type="PANTHER" id="PTHR41286">
    <property type="entry name" value="HNH NUCLEASE YAJD-RELATED"/>
    <property type="match status" value="1"/>
</dbReference>
<evidence type="ECO:0000256" key="4">
    <source>
        <dbReference type="ARBA" id="ARBA00040194"/>
    </source>
</evidence>
<dbReference type="SMART" id="SM00507">
    <property type="entry name" value="HNHc"/>
    <property type="match status" value="1"/>
</dbReference>
<keyword evidence="2" id="KW-0378">Hydrolase</keyword>
<organism evidence="7 8">
    <name type="scientific">Singulisphaera acidiphila (strain ATCC BAA-1392 / DSM 18658 / VKM B-2454 / MOB10)</name>
    <dbReference type="NCBI Taxonomy" id="886293"/>
    <lineage>
        <taxon>Bacteria</taxon>
        <taxon>Pseudomonadati</taxon>
        <taxon>Planctomycetota</taxon>
        <taxon>Planctomycetia</taxon>
        <taxon>Isosphaerales</taxon>
        <taxon>Isosphaeraceae</taxon>
        <taxon>Singulisphaera</taxon>
    </lineage>
</organism>
<dbReference type="GO" id="GO:0004519">
    <property type="term" value="F:endonuclease activity"/>
    <property type="evidence" value="ECO:0007669"/>
    <property type="project" value="UniProtKB-KW"/>
</dbReference>
<feature type="domain" description="HNH nuclease" evidence="6">
    <location>
        <begin position="47"/>
        <end position="102"/>
    </location>
</feature>
<gene>
    <name evidence="7" type="ordered locus">Sinac_4542</name>
</gene>
<dbReference type="GO" id="GO:0008270">
    <property type="term" value="F:zinc ion binding"/>
    <property type="evidence" value="ECO:0007669"/>
    <property type="project" value="InterPro"/>
</dbReference>
<evidence type="ECO:0000256" key="5">
    <source>
        <dbReference type="SAM" id="MobiDB-lite"/>
    </source>
</evidence>
<protein>
    <recommendedName>
        <fullName evidence="4">Putative HNH nuclease YajD</fullName>
    </recommendedName>
</protein>
<evidence type="ECO:0000313" key="8">
    <source>
        <dbReference type="Proteomes" id="UP000010798"/>
    </source>
</evidence>
<evidence type="ECO:0000256" key="3">
    <source>
        <dbReference type="ARBA" id="ARBA00038412"/>
    </source>
</evidence>
<dbReference type="HOGENOM" id="CLU_108879_9_0_0"/>
<dbReference type="InterPro" id="IPR003615">
    <property type="entry name" value="HNH_nuc"/>
</dbReference>
<reference evidence="7 8" key="1">
    <citation type="submission" date="2012-02" db="EMBL/GenBank/DDBJ databases">
        <title>Complete sequence of chromosome of Singulisphaera acidiphila DSM 18658.</title>
        <authorList>
            <consortium name="US DOE Joint Genome Institute (JGI-PGF)"/>
            <person name="Lucas S."/>
            <person name="Copeland A."/>
            <person name="Lapidus A."/>
            <person name="Glavina del Rio T."/>
            <person name="Dalin E."/>
            <person name="Tice H."/>
            <person name="Bruce D."/>
            <person name="Goodwin L."/>
            <person name="Pitluck S."/>
            <person name="Peters L."/>
            <person name="Ovchinnikova G."/>
            <person name="Chertkov O."/>
            <person name="Kyrpides N."/>
            <person name="Mavromatis K."/>
            <person name="Ivanova N."/>
            <person name="Brettin T."/>
            <person name="Detter J.C."/>
            <person name="Han C."/>
            <person name="Larimer F."/>
            <person name="Land M."/>
            <person name="Hauser L."/>
            <person name="Markowitz V."/>
            <person name="Cheng J.-F."/>
            <person name="Hugenholtz P."/>
            <person name="Woyke T."/>
            <person name="Wu D."/>
            <person name="Tindall B."/>
            <person name="Pomrenke H."/>
            <person name="Brambilla E."/>
            <person name="Klenk H.-P."/>
            <person name="Eisen J.A."/>
        </authorList>
    </citation>
    <scope>NUCLEOTIDE SEQUENCE [LARGE SCALE GENOMIC DNA]</scope>
    <source>
        <strain evidence="8">ATCC BAA-1392 / DSM 18658 / VKM B-2454 / MOB10</strain>
    </source>
</reference>
<dbReference type="GO" id="GO:0005829">
    <property type="term" value="C:cytosol"/>
    <property type="evidence" value="ECO:0007669"/>
    <property type="project" value="TreeGrafter"/>
</dbReference>
<dbReference type="EMBL" id="CP003364">
    <property type="protein sequence ID" value="AGA28723.1"/>
    <property type="molecule type" value="Genomic_DNA"/>
</dbReference>
<dbReference type="STRING" id="886293.Sinac_4542"/>
<dbReference type="Pfam" id="PF01844">
    <property type="entry name" value="HNH"/>
    <property type="match status" value="1"/>
</dbReference>
<accession>L0DIT0</accession>
<dbReference type="InterPro" id="IPR002711">
    <property type="entry name" value="HNH"/>
</dbReference>
<dbReference type="Gene3D" id="1.10.30.50">
    <property type="match status" value="1"/>
</dbReference>
<keyword evidence="8" id="KW-1185">Reference proteome</keyword>
<dbReference type="Proteomes" id="UP000010798">
    <property type="component" value="Chromosome"/>
</dbReference>
<dbReference type="KEGG" id="saci:Sinac_4542"/>
<sequence>MPKKIPTFRPAWMLKPEVKKKVDQARYDRRPDRREDNAFYTGSPWRKLKTSKLRQDPLCQRCSTPERPVAATIVHHIKERKDFPDLELDWDNLESVCASCHSTHHGYGNKGRAERAGASDGTS</sequence>
<evidence type="ECO:0000256" key="1">
    <source>
        <dbReference type="ARBA" id="ARBA00022722"/>
    </source>
</evidence>
<dbReference type="AlphaFoldDB" id="L0DIT0"/>
<keyword evidence="1" id="KW-0540">Nuclease</keyword>
<feature type="region of interest" description="Disordered" evidence="5">
    <location>
        <begin position="102"/>
        <end position="123"/>
    </location>
</feature>
<dbReference type="RefSeq" id="WP_015247839.1">
    <property type="nucleotide sequence ID" value="NC_019892.1"/>
</dbReference>
<feature type="region of interest" description="Disordered" evidence="5">
    <location>
        <begin position="23"/>
        <end position="43"/>
    </location>
</feature>
<evidence type="ECO:0000256" key="2">
    <source>
        <dbReference type="ARBA" id="ARBA00022801"/>
    </source>
</evidence>
<dbReference type="GO" id="GO:0016787">
    <property type="term" value="F:hydrolase activity"/>
    <property type="evidence" value="ECO:0007669"/>
    <property type="project" value="UniProtKB-KW"/>
</dbReference>